<dbReference type="EMBL" id="CP016591">
    <property type="protein sequence ID" value="ANY18571.1"/>
    <property type="molecule type" value="Genomic_DNA"/>
</dbReference>
<dbReference type="GO" id="GO:0003796">
    <property type="term" value="F:lysozyme activity"/>
    <property type="evidence" value="ECO:0007669"/>
    <property type="project" value="InterPro"/>
</dbReference>
<reference evidence="2 3" key="1">
    <citation type="submission" date="2016-07" db="EMBL/GenBank/DDBJ databases">
        <title>Complete genome sequence of Altererythrobacter dongtanensis KCTC 22672, a type strain with esterase isolated from tidal flat.</title>
        <authorList>
            <person name="Cheng H."/>
            <person name="Wu Y.-H."/>
            <person name="Zhou P."/>
            <person name="Huo Y.-Y."/>
            <person name="Wang C.-S."/>
            <person name="Xu X.-W."/>
        </authorList>
    </citation>
    <scope>NUCLEOTIDE SEQUENCE [LARGE SCALE GENOMIC DNA]</scope>
    <source>
        <strain evidence="2 3">KCTC 22672</strain>
    </source>
</reference>
<dbReference type="AlphaFoldDB" id="A0A1B2A8X9"/>
<dbReference type="GO" id="GO:0016998">
    <property type="term" value="P:cell wall macromolecule catabolic process"/>
    <property type="evidence" value="ECO:0007669"/>
    <property type="project" value="InterPro"/>
</dbReference>
<protein>
    <submittedName>
        <fullName evidence="2">Glycosyl hydrolases family 25</fullName>
    </submittedName>
</protein>
<dbReference type="CDD" id="cd00599">
    <property type="entry name" value="GH25_muramidase"/>
    <property type="match status" value="1"/>
</dbReference>
<evidence type="ECO:0000313" key="2">
    <source>
        <dbReference type="EMBL" id="ANY18571.1"/>
    </source>
</evidence>
<dbReference type="Gene3D" id="3.20.20.80">
    <property type="entry name" value="Glycosidases"/>
    <property type="match status" value="1"/>
</dbReference>
<gene>
    <name evidence="2" type="ORF">A6F68_00035</name>
</gene>
<dbReference type="InterPro" id="IPR002053">
    <property type="entry name" value="Glyco_hydro_25"/>
</dbReference>
<accession>A0A1B2A8X9</accession>
<dbReference type="SUPFAM" id="SSF51445">
    <property type="entry name" value="(Trans)glycosidases"/>
    <property type="match status" value="1"/>
</dbReference>
<dbReference type="Proteomes" id="UP000092932">
    <property type="component" value="Chromosome"/>
</dbReference>
<dbReference type="STRING" id="692370.A6F68_00035"/>
<comment type="similarity">
    <text evidence="1">Belongs to the glycosyl hydrolase 25 family.</text>
</comment>
<keyword evidence="3" id="KW-1185">Reference proteome</keyword>
<dbReference type="GO" id="GO:0009253">
    <property type="term" value="P:peptidoglycan catabolic process"/>
    <property type="evidence" value="ECO:0007669"/>
    <property type="project" value="InterPro"/>
</dbReference>
<sequence length="232" mass="25398">MGRKRKGIGWRARALAALVLAAVLLGAWGWWELRHWTPSQDAYPHQGAEIAARDGNVRFGTLAALGARFVYLDASDGVRRDPAFAANLAAAREAGLEVGAVHRFDPCTMADGQSASFVVLVPRGGDLLPPAIALDETADECPVPVGEAEVESELMTLINQVEAHAGKPAILKVSKAFEDRYHLAGRIERHLWVVGTWREPTYAGRPWLMWTANEGLWGDASEAPLRWVVMRQ</sequence>
<evidence type="ECO:0000313" key="3">
    <source>
        <dbReference type="Proteomes" id="UP000092932"/>
    </source>
</evidence>
<dbReference type="Pfam" id="PF01183">
    <property type="entry name" value="Glyco_hydro_25"/>
    <property type="match status" value="1"/>
</dbReference>
<dbReference type="InterPro" id="IPR017853">
    <property type="entry name" value="GH"/>
</dbReference>
<name>A0A1B2A8X9_9SPHN</name>
<organism evidence="2 3">
    <name type="scientific">Tsuneonella dongtanensis</name>
    <dbReference type="NCBI Taxonomy" id="692370"/>
    <lineage>
        <taxon>Bacteria</taxon>
        <taxon>Pseudomonadati</taxon>
        <taxon>Pseudomonadota</taxon>
        <taxon>Alphaproteobacteria</taxon>
        <taxon>Sphingomonadales</taxon>
        <taxon>Erythrobacteraceae</taxon>
        <taxon>Tsuneonella</taxon>
    </lineage>
</organism>
<dbReference type="OrthoDB" id="9798192at2"/>
<dbReference type="RefSeq" id="WP_067674628.1">
    <property type="nucleotide sequence ID" value="NZ_CP016591.1"/>
</dbReference>
<keyword evidence="2" id="KW-0378">Hydrolase</keyword>
<proteinExistence type="inferred from homology"/>
<dbReference type="PROSITE" id="PS51904">
    <property type="entry name" value="GLYCOSYL_HYDROL_F25_2"/>
    <property type="match status" value="1"/>
</dbReference>
<evidence type="ECO:0000256" key="1">
    <source>
        <dbReference type="ARBA" id="ARBA00010646"/>
    </source>
</evidence>
<dbReference type="KEGG" id="ado:A6F68_00035"/>